<feature type="transmembrane region" description="Helical" evidence="14">
    <location>
        <begin position="184"/>
        <end position="206"/>
    </location>
</feature>
<evidence type="ECO:0000256" key="5">
    <source>
        <dbReference type="ARBA" id="ARBA00020482"/>
    </source>
</evidence>
<sequence>MSAVRPASPSAAVDERRHDDPRPGQAPDIPGPSATTTLLRLGGSVVVAVLGAGLTSLVVQLAVGRLTIPRPSFVPTALTAISVLLTAGLLALVHARASPRLVAAAGVVLPAAITTAALSSLLAGTRFYLFGTDGDQAFRMQYLGRFAASAALADGNYADLPSFYPPAWFWLGGRLADLTGLPAWVVYKPYSIATMAVAASLAVVLWRRVVDGRTALVLGTTTAVVGLLVGAYEPYGWIVAACIPPLVVLGWRLFTEHGAPRPERVAAVVLLGVVGGVAAITYTLFAGFFFLALGLAAVAAAAVGGGGWRAARVVGGRLVLVVALTVVLALPVWAPFLVAALGDGTAGNGSALYLPEVGAIVGTPMFEASVVGVLCLVGAVWIAVRARHRAEAAGLAMVAVAAYVYAALSLLALAVGTTLLSFKLEFVLTLALACAGVLALGEAVGVAGRRLGARGGRDLRRGVAVLAVLACVHLVQTPSEDVAPLLEGAFTARDDQGVSAVDPAPRPDDPGSLHPKLAAAIGALTGRPPQDLVVLTDHWPIMVFAPYRGYQTVKQEYANPLAHYPQRDAEITRWAGAPDAGALRRMLDEGPFRAPDVLVLRREDRGLVVTLAENVFPLSAGSRYRDVVFAPRLFDAPGFRRADVGPFTVIARVSP</sequence>
<dbReference type="EMBL" id="JAQZAO010000005">
    <property type="protein sequence ID" value="MDD7966362.1"/>
    <property type="molecule type" value="Genomic_DNA"/>
</dbReference>
<protein>
    <recommendedName>
        <fullName evidence="5">Galactan 5-O-arabinofuranosyltransferase</fullName>
        <ecNumber evidence="4">2.4.2.46</ecNumber>
    </recommendedName>
    <alternativeName>
        <fullName evidence="11">Arabinofuranosyltransferase AftA</fullName>
    </alternativeName>
</protein>
<feature type="transmembrane region" description="Helical" evidence="14">
    <location>
        <begin position="73"/>
        <end position="95"/>
    </location>
</feature>
<evidence type="ECO:0000256" key="7">
    <source>
        <dbReference type="ARBA" id="ARBA00022679"/>
    </source>
</evidence>
<feature type="region of interest" description="Disordered" evidence="13">
    <location>
        <begin position="1"/>
        <end position="33"/>
    </location>
</feature>
<gene>
    <name evidence="17" type="ORF">PGB27_13540</name>
</gene>
<proteinExistence type="inferred from homology"/>
<name>A0ABT5SWJ4_9PSEU</name>
<evidence type="ECO:0000313" key="17">
    <source>
        <dbReference type="EMBL" id="MDD7966362.1"/>
    </source>
</evidence>
<evidence type="ECO:0000256" key="11">
    <source>
        <dbReference type="ARBA" id="ARBA00033184"/>
    </source>
</evidence>
<dbReference type="Proteomes" id="UP001300763">
    <property type="component" value="Unassembled WGS sequence"/>
</dbReference>
<keyword evidence="6" id="KW-1003">Cell membrane</keyword>
<feature type="domain" description="Arabinofuranosyltransferase AftA C-terminal" evidence="15">
    <location>
        <begin position="489"/>
        <end position="652"/>
    </location>
</feature>
<dbReference type="RefSeq" id="WP_274200880.1">
    <property type="nucleotide sequence ID" value="NZ_JAQZAO010000005.1"/>
</dbReference>
<dbReference type="Pfam" id="PF12250">
    <property type="entry name" value="AftA_N"/>
    <property type="match status" value="1"/>
</dbReference>
<feature type="transmembrane region" description="Helical" evidence="14">
    <location>
        <begin position="318"/>
        <end position="341"/>
    </location>
</feature>
<evidence type="ECO:0000256" key="9">
    <source>
        <dbReference type="ARBA" id="ARBA00022989"/>
    </source>
</evidence>
<feature type="transmembrane region" description="Helical" evidence="14">
    <location>
        <begin position="41"/>
        <end position="61"/>
    </location>
</feature>
<feature type="transmembrane region" description="Helical" evidence="14">
    <location>
        <begin position="291"/>
        <end position="311"/>
    </location>
</feature>
<evidence type="ECO:0000256" key="10">
    <source>
        <dbReference type="ARBA" id="ARBA00023136"/>
    </source>
</evidence>
<evidence type="ECO:0000256" key="1">
    <source>
        <dbReference type="ARBA" id="ARBA00004651"/>
    </source>
</evidence>
<feature type="transmembrane region" description="Helical" evidence="14">
    <location>
        <begin position="426"/>
        <end position="447"/>
    </location>
</feature>
<feature type="domain" description="Arabinofuranosyltransferase AftA N-terminal" evidence="16">
    <location>
        <begin position="45"/>
        <end position="465"/>
    </location>
</feature>
<organism evidence="17 18">
    <name type="scientific">Actinomycetospora lemnae</name>
    <dbReference type="NCBI Taxonomy" id="3019891"/>
    <lineage>
        <taxon>Bacteria</taxon>
        <taxon>Bacillati</taxon>
        <taxon>Actinomycetota</taxon>
        <taxon>Actinomycetes</taxon>
        <taxon>Pseudonocardiales</taxon>
        <taxon>Pseudonocardiaceae</taxon>
        <taxon>Actinomycetospora</taxon>
    </lineage>
</organism>
<comment type="subcellular location">
    <subcellularLocation>
        <location evidence="1">Cell membrane</location>
        <topology evidence="1">Multi-pass membrane protein</topology>
    </subcellularLocation>
</comment>
<feature type="transmembrane region" description="Helical" evidence="14">
    <location>
        <begin position="361"/>
        <end position="384"/>
    </location>
</feature>
<feature type="transmembrane region" description="Helical" evidence="14">
    <location>
        <begin position="101"/>
        <end position="130"/>
    </location>
</feature>
<evidence type="ECO:0000256" key="4">
    <source>
        <dbReference type="ARBA" id="ARBA00012037"/>
    </source>
</evidence>
<dbReference type="InterPro" id="IPR020959">
    <property type="entry name" value="ArabinofuranosylTrfase_AftA_C"/>
</dbReference>
<feature type="compositionally biased region" description="Low complexity" evidence="13">
    <location>
        <begin position="1"/>
        <end position="12"/>
    </location>
</feature>
<reference evidence="17 18" key="1">
    <citation type="submission" date="2023-02" db="EMBL/GenBank/DDBJ databases">
        <title>Genome sequencing required for Actinomycetospora new species description.</title>
        <authorList>
            <person name="Saimee Y."/>
            <person name="Duangmal K."/>
        </authorList>
    </citation>
    <scope>NUCLEOTIDE SEQUENCE [LARGE SCALE GENOMIC DNA]</scope>
    <source>
        <strain evidence="17 18">DW7H6</strain>
    </source>
</reference>
<keyword evidence="7" id="KW-0808">Transferase</keyword>
<comment type="similarity">
    <text evidence="3">Belongs to the glycosyltransferase 85 family.</text>
</comment>
<evidence type="ECO:0000256" key="8">
    <source>
        <dbReference type="ARBA" id="ARBA00022692"/>
    </source>
</evidence>
<feature type="transmembrane region" description="Helical" evidence="14">
    <location>
        <begin position="235"/>
        <end position="254"/>
    </location>
</feature>
<accession>A0ABT5SWJ4</accession>
<evidence type="ECO:0000259" key="16">
    <source>
        <dbReference type="Pfam" id="PF12250"/>
    </source>
</evidence>
<feature type="compositionally biased region" description="Basic and acidic residues" evidence="13">
    <location>
        <begin position="13"/>
        <end position="22"/>
    </location>
</feature>
<feature type="transmembrane region" description="Helical" evidence="14">
    <location>
        <begin position="266"/>
        <end position="285"/>
    </location>
</feature>
<keyword evidence="8 14" id="KW-0812">Transmembrane</keyword>
<evidence type="ECO:0000256" key="12">
    <source>
        <dbReference type="ARBA" id="ARBA00034030"/>
    </source>
</evidence>
<evidence type="ECO:0000256" key="6">
    <source>
        <dbReference type="ARBA" id="ARBA00022475"/>
    </source>
</evidence>
<dbReference type="Pfam" id="PF12249">
    <property type="entry name" value="AftA_C"/>
    <property type="match status" value="1"/>
</dbReference>
<comment type="catalytic activity">
    <reaction evidence="12">
        <text>Adds an alpha-D-arabinofuranosyl group from trans,octacis-decaprenylphospho-beta-D-arabinofuranose at the 5-O-position of the eighth, tenth and twelfth galactofuranose unit of the galactofuranan chain of [beta-D-galactofuranosyl-(1-&gt;5)-beta-D-galactofuranosyl-(1-&gt;6)]14-beta-D-galactofuranosyl-(1-&gt;5)-beta-D-galactofuranosyl-(1-&gt;4)-alpha-L-rhamnopyranosyl-(1-&gt;3)-N-acetyl-alpha-D-glucosaminyl-diphospho-trans,octacis-decaprenol.</text>
        <dbReference type="EC" id="2.4.2.46"/>
    </reaction>
</comment>
<evidence type="ECO:0000313" key="18">
    <source>
        <dbReference type="Proteomes" id="UP001300763"/>
    </source>
</evidence>
<comment type="caution">
    <text evidence="17">The sequence shown here is derived from an EMBL/GenBank/DDBJ whole genome shotgun (WGS) entry which is preliminary data.</text>
</comment>
<comment type="pathway">
    <text evidence="2">Cell wall biogenesis; cell wall polysaccharide biosynthesis.</text>
</comment>
<feature type="transmembrane region" description="Helical" evidence="14">
    <location>
        <begin position="213"/>
        <end position="229"/>
    </location>
</feature>
<evidence type="ECO:0000256" key="3">
    <source>
        <dbReference type="ARBA" id="ARBA00009655"/>
    </source>
</evidence>
<evidence type="ECO:0000259" key="15">
    <source>
        <dbReference type="Pfam" id="PF12249"/>
    </source>
</evidence>
<evidence type="ECO:0000256" key="14">
    <source>
        <dbReference type="SAM" id="Phobius"/>
    </source>
</evidence>
<feature type="transmembrane region" description="Helical" evidence="14">
    <location>
        <begin position="396"/>
        <end position="420"/>
    </location>
</feature>
<keyword evidence="10 14" id="KW-0472">Membrane</keyword>
<evidence type="ECO:0000256" key="2">
    <source>
        <dbReference type="ARBA" id="ARBA00004776"/>
    </source>
</evidence>
<keyword evidence="9 14" id="KW-1133">Transmembrane helix</keyword>
<evidence type="ECO:0000256" key="13">
    <source>
        <dbReference type="SAM" id="MobiDB-lite"/>
    </source>
</evidence>
<dbReference type="InterPro" id="IPR020963">
    <property type="entry name" value="ArabinofuranosylTrfase_AftA_N"/>
</dbReference>
<dbReference type="EC" id="2.4.2.46" evidence="4"/>
<keyword evidence="18" id="KW-1185">Reference proteome</keyword>